<reference evidence="6" key="1">
    <citation type="journal article" date="2019" name="Int. J. Syst. Evol. Microbiol.">
        <title>The Global Catalogue of Microorganisms (GCM) 10K type strain sequencing project: providing services to taxonomists for standard genome sequencing and annotation.</title>
        <authorList>
            <consortium name="The Broad Institute Genomics Platform"/>
            <consortium name="The Broad Institute Genome Sequencing Center for Infectious Disease"/>
            <person name="Wu L."/>
            <person name="Ma J."/>
        </authorList>
    </citation>
    <scope>NUCLEOTIDE SEQUENCE [LARGE SCALE GENOMIC DNA]</scope>
    <source>
        <strain evidence="6">JCM 14304</strain>
    </source>
</reference>
<dbReference type="InterPro" id="IPR050765">
    <property type="entry name" value="Riboflavin_Biosynth_HTPR"/>
</dbReference>
<evidence type="ECO:0000313" key="5">
    <source>
        <dbReference type="EMBL" id="GAA1582811.1"/>
    </source>
</evidence>
<accession>A0ABP4PJR9</accession>
<dbReference type="InterPro" id="IPR002734">
    <property type="entry name" value="RibDG_C"/>
</dbReference>
<dbReference type="PANTHER" id="PTHR38011">
    <property type="entry name" value="DIHYDROFOLATE REDUCTASE FAMILY PROTEIN (AFU_ORTHOLOGUE AFUA_8G06820)"/>
    <property type="match status" value="1"/>
</dbReference>
<evidence type="ECO:0000256" key="1">
    <source>
        <dbReference type="ARBA" id="ARBA00005104"/>
    </source>
</evidence>
<dbReference type="Gene3D" id="3.40.430.10">
    <property type="entry name" value="Dihydrofolate Reductase, subunit A"/>
    <property type="match status" value="1"/>
</dbReference>
<proteinExistence type="predicted"/>
<feature type="domain" description="Bacterial bifunctional deaminase-reductase C-terminal" evidence="4">
    <location>
        <begin position="29"/>
        <end position="234"/>
    </location>
</feature>
<dbReference type="Pfam" id="PF01872">
    <property type="entry name" value="RibD_C"/>
    <property type="match status" value="1"/>
</dbReference>
<organism evidence="5 6">
    <name type="scientific">Kribbella karoonensis</name>
    <dbReference type="NCBI Taxonomy" id="324851"/>
    <lineage>
        <taxon>Bacteria</taxon>
        <taxon>Bacillati</taxon>
        <taxon>Actinomycetota</taxon>
        <taxon>Actinomycetes</taxon>
        <taxon>Propionibacteriales</taxon>
        <taxon>Kribbellaceae</taxon>
        <taxon>Kribbella</taxon>
    </lineage>
</organism>
<dbReference type="PANTHER" id="PTHR38011:SF7">
    <property type="entry name" value="2,5-DIAMINO-6-RIBOSYLAMINO-4(3H)-PYRIMIDINONE 5'-PHOSPHATE REDUCTASE"/>
    <property type="match status" value="1"/>
</dbReference>
<name>A0ABP4PJR9_9ACTN</name>
<dbReference type="InterPro" id="IPR024072">
    <property type="entry name" value="DHFR-like_dom_sf"/>
</dbReference>
<dbReference type="SUPFAM" id="SSF53597">
    <property type="entry name" value="Dihydrofolate reductase-like"/>
    <property type="match status" value="1"/>
</dbReference>
<dbReference type="EMBL" id="BAAAND010000005">
    <property type="protein sequence ID" value="GAA1582811.1"/>
    <property type="molecule type" value="Genomic_DNA"/>
</dbReference>
<comment type="pathway">
    <text evidence="1">Cofactor biosynthesis; riboflavin biosynthesis.</text>
</comment>
<protein>
    <submittedName>
        <fullName evidence="5">Bifunctional diaminohydroxyphosphoribosylaminopyrimidine deaminase/5-amino-6-(5-phosphoribosylamino)uracil reductase</fullName>
    </submittedName>
</protein>
<evidence type="ECO:0000259" key="4">
    <source>
        <dbReference type="Pfam" id="PF01872"/>
    </source>
</evidence>
<dbReference type="Proteomes" id="UP001500190">
    <property type="component" value="Unassembled WGS sequence"/>
</dbReference>
<keyword evidence="3" id="KW-0560">Oxidoreductase</keyword>
<evidence type="ECO:0000256" key="2">
    <source>
        <dbReference type="ARBA" id="ARBA00022857"/>
    </source>
</evidence>
<evidence type="ECO:0000256" key="3">
    <source>
        <dbReference type="ARBA" id="ARBA00023002"/>
    </source>
</evidence>
<keyword evidence="2" id="KW-0521">NADP</keyword>
<comment type="caution">
    <text evidence="5">The sequence shown here is derived from an EMBL/GenBank/DDBJ whole genome shotgun (WGS) entry which is preliminary data.</text>
</comment>
<dbReference type="NCBIfam" id="NF010663">
    <property type="entry name" value="PRK14059.1-1"/>
    <property type="match status" value="1"/>
</dbReference>
<keyword evidence="6" id="KW-1185">Reference proteome</keyword>
<gene>
    <name evidence="5" type="primary">ribD_1</name>
    <name evidence="5" type="ORF">GCM10009742_29610</name>
</gene>
<evidence type="ECO:0000313" key="6">
    <source>
        <dbReference type="Proteomes" id="UP001500190"/>
    </source>
</evidence>
<sequence length="266" mass="27581">MIRDRAAGPELTEDELIAAYAVADRSVPRLRANFVTSLDGAVTVNGLSGGLSSKDDQNMLGRLRMLADAVLVGAGTLRAEGYGGLRLGAKRRAWRVEHGLPENPTLTAVSARLDLPADSPMFTDAPTRAIVITCAASPAGQREALAEVADVLVCGEEAVDLRAAVAALGERGLKQILCEGGPHLLGSLTDADLVDELCLTVSPLLAGPGARRITDGLGSTDARQLPLLHILSTDDNFLFLRHGRDTHPDALPAAAAGQASSVGGAD</sequence>
<dbReference type="RefSeq" id="WP_344191329.1">
    <property type="nucleotide sequence ID" value="NZ_BAAAND010000005.1"/>
</dbReference>